<dbReference type="PIRSF" id="PIRSF001604">
    <property type="entry name" value="LigA"/>
    <property type="match status" value="1"/>
</dbReference>
<evidence type="ECO:0000256" key="3">
    <source>
        <dbReference type="ARBA" id="ARBA00013308"/>
    </source>
</evidence>
<feature type="binding site" evidence="14">
    <location>
        <position position="173"/>
    </location>
    <ligand>
        <name>NAD(+)</name>
        <dbReference type="ChEBI" id="CHEBI:57540"/>
    </ligand>
</feature>
<reference evidence="16 17" key="1">
    <citation type="submission" date="2019-12" db="EMBL/GenBank/DDBJ databases">
        <authorList>
            <person name="Zhao J."/>
        </authorList>
    </citation>
    <scope>NUCLEOTIDE SEQUENCE [LARGE SCALE GENOMIC DNA]</scope>
    <source>
        <strain evidence="16 17">S-15</strain>
    </source>
</reference>
<dbReference type="InterPro" id="IPR033136">
    <property type="entry name" value="DNA_ligase_CS"/>
</dbReference>
<dbReference type="GO" id="GO:0046872">
    <property type="term" value="F:metal ion binding"/>
    <property type="evidence" value="ECO:0007669"/>
    <property type="project" value="UniProtKB-KW"/>
</dbReference>
<dbReference type="Gene3D" id="3.40.50.10190">
    <property type="entry name" value="BRCT domain"/>
    <property type="match status" value="1"/>
</dbReference>
<dbReference type="InterPro" id="IPR041663">
    <property type="entry name" value="DisA/LigA_HHH"/>
</dbReference>
<dbReference type="Pfam" id="PF12826">
    <property type="entry name" value="HHH_2"/>
    <property type="match status" value="1"/>
</dbReference>
<evidence type="ECO:0000256" key="2">
    <source>
        <dbReference type="ARBA" id="ARBA00012722"/>
    </source>
</evidence>
<keyword evidence="5 14" id="KW-0235">DNA replication</keyword>
<dbReference type="InterPro" id="IPR036420">
    <property type="entry name" value="BRCT_dom_sf"/>
</dbReference>
<evidence type="ECO:0000256" key="9">
    <source>
        <dbReference type="ARBA" id="ARBA00022842"/>
    </source>
</evidence>
<dbReference type="Pfam" id="PF00533">
    <property type="entry name" value="BRCT"/>
    <property type="match status" value="1"/>
</dbReference>
<dbReference type="Pfam" id="PF14520">
    <property type="entry name" value="HHH_5"/>
    <property type="match status" value="1"/>
</dbReference>
<dbReference type="InterPro" id="IPR012340">
    <property type="entry name" value="NA-bd_OB-fold"/>
</dbReference>
<feature type="active site" description="N6-AMP-lysine intermediate" evidence="14">
    <location>
        <position position="115"/>
    </location>
</feature>
<evidence type="ECO:0000256" key="13">
    <source>
        <dbReference type="ARBA" id="ARBA00060881"/>
    </source>
</evidence>
<dbReference type="PROSITE" id="PS50172">
    <property type="entry name" value="BRCT"/>
    <property type="match status" value="1"/>
</dbReference>
<keyword evidence="10 14" id="KW-0520">NAD</keyword>
<evidence type="ECO:0000256" key="7">
    <source>
        <dbReference type="ARBA" id="ARBA00022763"/>
    </source>
</evidence>
<dbReference type="SMART" id="SM00532">
    <property type="entry name" value="LIGANc"/>
    <property type="match status" value="1"/>
</dbReference>
<name>A0A6N9NL26_9FLAO</name>
<gene>
    <name evidence="14 16" type="primary">ligA</name>
    <name evidence="16" type="ORF">GQN54_04155</name>
</gene>
<keyword evidence="14" id="KW-0464">Manganese</keyword>
<dbReference type="PANTHER" id="PTHR23389">
    <property type="entry name" value="CHROMOSOME TRANSMISSION FIDELITY FACTOR 18"/>
    <property type="match status" value="1"/>
</dbReference>
<dbReference type="InterPro" id="IPR003583">
    <property type="entry name" value="Hlx-hairpin-Hlx_DNA-bd_motif"/>
</dbReference>
<dbReference type="FunFam" id="1.10.150.20:FF:000007">
    <property type="entry name" value="DNA ligase"/>
    <property type="match status" value="1"/>
</dbReference>
<evidence type="ECO:0000256" key="8">
    <source>
        <dbReference type="ARBA" id="ARBA00022833"/>
    </source>
</evidence>
<dbReference type="SUPFAM" id="SSF47781">
    <property type="entry name" value="RuvA domain 2-like"/>
    <property type="match status" value="1"/>
</dbReference>
<feature type="binding site" evidence="14">
    <location>
        <position position="292"/>
    </location>
    <ligand>
        <name>NAD(+)</name>
        <dbReference type="ChEBI" id="CHEBI:57540"/>
    </ligand>
</feature>
<dbReference type="InterPro" id="IPR010994">
    <property type="entry name" value="RuvA_2-like"/>
</dbReference>
<feature type="binding site" evidence="14">
    <location>
        <position position="434"/>
    </location>
    <ligand>
        <name>Zn(2+)</name>
        <dbReference type="ChEBI" id="CHEBI:29105"/>
    </ligand>
</feature>
<evidence type="ECO:0000256" key="14">
    <source>
        <dbReference type="HAMAP-Rule" id="MF_01588"/>
    </source>
</evidence>
<keyword evidence="4 14" id="KW-0436">Ligase</keyword>
<keyword evidence="6 14" id="KW-0479">Metal-binding</keyword>
<comment type="caution">
    <text evidence="16">The sequence shown here is derived from an EMBL/GenBank/DDBJ whole genome shotgun (WGS) entry which is preliminary data.</text>
</comment>
<dbReference type="EC" id="6.5.1.2" evidence="2 14"/>
<dbReference type="PROSITE" id="PS01056">
    <property type="entry name" value="DNA_LIGASE_N2"/>
    <property type="match status" value="1"/>
</dbReference>
<protein>
    <recommendedName>
        <fullName evidence="3 14">DNA ligase</fullName>
        <ecNumber evidence="2 14">6.5.1.2</ecNumber>
    </recommendedName>
    <alternativeName>
        <fullName evidence="14">Polydeoxyribonucleotide synthase [NAD(+)]</fullName>
    </alternativeName>
</protein>
<organism evidence="16 17">
    <name type="scientific">Acidiluteibacter ferrifornacis</name>
    <dbReference type="NCBI Taxonomy" id="2692424"/>
    <lineage>
        <taxon>Bacteria</taxon>
        <taxon>Pseudomonadati</taxon>
        <taxon>Bacteroidota</taxon>
        <taxon>Flavobacteriia</taxon>
        <taxon>Flavobacteriales</taxon>
        <taxon>Cryomorphaceae</taxon>
        <taxon>Acidiluteibacter</taxon>
    </lineage>
</organism>
<dbReference type="GO" id="GO:0003677">
    <property type="term" value="F:DNA binding"/>
    <property type="evidence" value="ECO:0007669"/>
    <property type="project" value="InterPro"/>
</dbReference>
<dbReference type="SUPFAM" id="SSF52113">
    <property type="entry name" value="BRCT domain"/>
    <property type="match status" value="1"/>
</dbReference>
<dbReference type="InterPro" id="IPR004149">
    <property type="entry name" value="Znf_DNAligase_C4"/>
</dbReference>
<dbReference type="Proteomes" id="UP000470771">
    <property type="component" value="Unassembled WGS sequence"/>
</dbReference>
<keyword evidence="11 14" id="KW-0234">DNA repair</keyword>
<evidence type="ECO:0000259" key="15">
    <source>
        <dbReference type="PROSITE" id="PS50172"/>
    </source>
</evidence>
<comment type="function">
    <text evidence="1 14">DNA ligase that catalyzes the formation of phosphodiester linkages between 5'-phosphoryl and 3'-hydroxyl groups in double-stranded DNA using NAD as a coenzyme and as the energy source for the reaction. It is essential for DNA replication and repair of damaged DNA.</text>
</comment>
<dbReference type="FunFam" id="3.30.470.30:FF:000001">
    <property type="entry name" value="DNA ligase"/>
    <property type="match status" value="1"/>
</dbReference>
<comment type="cofactor">
    <cofactor evidence="14">
        <name>Mg(2+)</name>
        <dbReference type="ChEBI" id="CHEBI:18420"/>
    </cofactor>
    <cofactor evidence="14">
        <name>Mn(2+)</name>
        <dbReference type="ChEBI" id="CHEBI:29035"/>
    </cofactor>
</comment>
<feature type="binding site" evidence="14">
    <location>
        <position position="413"/>
    </location>
    <ligand>
        <name>Zn(2+)</name>
        <dbReference type="ChEBI" id="CHEBI:29105"/>
    </ligand>
</feature>
<dbReference type="NCBIfam" id="TIGR00575">
    <property type="entry name" value="dnlj"/>
    <property type="match status" value="1"/>
</dbReference>
<feature type="binding site" evidence="14">
    <location>
        <position position="428"/>
    </location>
    <ligand>
        <name>Zn(2+)</name>
        <dbReference type="ChEBI" id="CHEBI:29105"/>
    </ligand>
</feature>
<evidence type="ECO:0000256" key="5">
    <source>
        <dbReference type="ARBA" id="ARBA00022705"/>
    </source>
</evidence>
<dbReference type="FunFam" id="2.40.50.140:FF:000012">
    <property type="entry name" value="DNA ligase"/>
    <property type="match status" value="1"/>
</dbReference>
<dbReference type="InterPro" id="IPR013839">
    <property type="entry name" value="DNAligase_adenylation"/>
</dbReference>
<dbReference type="HAMAP" id="MF_01588">
    <property type="entry name" value="DNA_ligase_A"/>
    <property type="match status" value="1"/>
</dbReference>
<dbReference type="SMART" id="SM00278">
    <property type="entry name" value="HhH1"/>
    <property type="match status" value="3"/>
</dbReference>
<dbReference type="Pfam" id="PF03120">
    <property type="entry name" value="OB_DNA_ligase"/>
    <property type="match status" value="1"/>
</dbReference>
<evidence type="ECO:0000256" key="12">
    <source>
        <dbReference type="ARBA" id="ARBA00034005"/>
    </source>
</evidence>
<keyword evidence="8 14" id="KW-0862">Zinc</keyword>
<dbReference type="InterPro" id="IPR001679">
    <property type="entry name" value="DNA_ligase"/>
</dbReference>
<dbReference type="FunFam" id="1.10.150.20:FF:000006">
    <property type="entry name" value="DNA ligase"/>
    <property type="match status" value="1"/>
</dbReference>
<evidence type="ECO:0000313" key="16">
    <source>
        <dbReference type="EMBL" id="NBG65295.1"/>
    </source>
</evidence>
<evidence type="ECO:0000256" key="1">
    <source>
        <dbReference type="ARBA" id="ARBA00004067"/>
    </source>
</evidence>
<feature type="domain" description="BRCT" evidence="15">
    <location>
        <begin position="594"/>
        <end position="672"/>
    </location>
</feature>
<dbReference type="Gene3D" id="1.10.287.610">
    <property type="entry name" value="Helix hairpin bin"/>
    <property type="match status" value="1"/>
</dbReference>
<dbReference type="PANTHER" id="PTHR23389:SF9">
    <property type="entry name" value="DNA LIGASE"/>
    <property type="match status" value="1"/>
</dbReference>
<dbReference type="GO" id="GO:0006281">
    <property type="term" value="P:DNA repair"/>
    <property type="evidence" value="ECO:0007669"/>
    <property type="project" value="UniProtKB-KW"/>
</dbReference>
<dbReference type="Gene3D" id="3.30.470.30">
    <property type="entry name" value="DNA ligase/mRNA capping enzyme"/>
    <property type="match status" value="1"/>
</dbReference>
<feature type="binding site" evidence="14">
    <location>
        <position position="316"/>
    </location>
    <ligand>
        <name>NAD(+)</name>
        <dbReference type="ChEBI" id="CHEBI:57540"/>
    </ligand>
</feature>
<evidence type="ECO:0000256" key="6">
    <source>
        <dbReference type="ARBA" id="ARBA00022723"/>
    </source>
</evidence>
<evidence type="ECO:0000256" key="10">
    <source>
        <dbReference type="ARBA" id="ARBA00023027"/>
    </source>
</evidence>
<dbReference type="Pfam" id="PF03119">
    <property type="entry name" value="DNA_ligase_ZBD"/>
    <property type="match status" value="1"/>
</dbReference>
<keyword evidence="7 14" id="KW-0227">DNA damage</keyword>
<dbReference type="GO" id="GO:0005829">
    <property type="term" value="C:cytosol"/>
    <property type="evidence" value="ECO:0007669"/>
    <property type="project" value="TreeGrafter"/>
</dbReference>
<dbReference type="InterPro" id="IPR013840">
    <property type="entry name" value="DNAligase_N"/>
</dbReference>
<evidence type="ECO:0000256" key="4">
    <source>
        <dbReference type="ARBA" id="ARBA00022598"/>
    </source>
</evidence>
<dbReference type="RefSeq" id="WP_160632250.1">
    <property type="nucleotide sequence ID" value="NZ_WWNE01000004.1"/>
</dbReference>
<sequence>MQAKEAQARISELTKVLHQHNYNYYQLDRPTISDYDFDMLLKELQELEETFPQYADELSPTKRVGGQITKKFETVVHKYPMLSLGNSYNREDLTDFDERVQKLAGRAVEYVCELKYDGVAIGITYVNGKLQRAVTRGDGSKGDDITANVKTIRSIPLQLQGEDYPKEFEIRGEIFYPLSVFQRINEEREEAGEATLANPRNAASGTLKMQDSSVVAQRTLDSYLYYVLGDNLPMETHFESLNNARKWGFKAPPKEKNMIAKCNSIDEIFEFIDYWENNRHQLDFEIDGIVIKVNDYHLQEELGYTAKSPRWAIAYKYKTAQAKTKLEEITYQVGRTGAITPVANLTPVLLAGTTVKRASLHNADQIEKLDVRVGDMVLVEKGGEIIPKIVGVDIDQRPADSQPHQYITACPECGTELRRLEGGAQHYCPNEWACPPQIKGKMAHFISRKAMDIDGLGEETIQQLYESGLIKNISDIYDLTVEQLLPLERMAEKSANNLVDGVEASKKIPFERVLFAIGIRFVGETVAKKLAKGLKNIENIQNATIEELVAIDEIGDKIAESVHHFFAEEKNRELIKKLKEKGLQFEIVETESTQASNKLEGQTFVVSGVFEKFSRDDLKQAIEDHGGKNVGSISAKTNYLIAGDKMGPAKKEKAEKLGVTIISEDDFIEMVG</sequence>
<keyword evidence="9 14" id="KW-0460">Magnesium</keyword>
<dbReference type="NCBIfam" id="NF005932">
    <property type="entry name" value="PRK07956.1"/>
    <property type="match status" value="1"/>
</dbReference>
<dbReference type="Gene3D" id="1.10.150.20">
    <property type="entry name" value="5' to 3' exonuclease, C-terminal subdomain"/>
    <property type="match status" value="2"/>
</dbReference>
<feature type="binding site" evidence="14">
    <location>
        <begin position="83"/>
        <end position="84"/>
    </location>
    <ligand>
        <name>NAD(+)</name>
        <dbReference type="ChEBI" id="CHEBI:57540"/>
    </ligand>
</feature>
<comment type="catalytic activity">
    <reaction evidence="12 14">
        <text>NAD(+) + (deoxyribonucleotide)n-3'-hydroxyl + 5'-phospho-(deoxyribonucleotide)m = (deoxyribonucleotide)n+m + AMP + beta-nicotinamide D-nucleotide.</text>
        <dbReference type="EC" id="6.5.1.2"/>
    </reaction>
</comment>
<feature type="binding site" evidence="14">
    <location>
        <position position="136"/>
    </location>
    <ligand>
        <name>NAD(+)</name>
        <dbReference type="ChEBI" id="CHEBI:57540"/>
    </ligand>
</feature>
<dbReference type="CDD" id="cd17748">
    <property type="entry name" value="BRCT_DNA_ligase_like"/>
    <property type="match status" value="1"/>
</dbReference>
<dbReference type="SUPFAM" id="SSF50249">
    <property type="entry name" value="Nucleic acid-binding proteins"/>
    <property type="match status" value="1"/>
</dbReference>
<proteinExistence type="inferred from homology"/>
<dbReference type="EMBL" id="WWNE01000004">
    <property type="protein sequence ID" value="NBG65295.1"/>
    <property type="molecule type" value="Genomic_DNA"/>
</dbReference>
<dbReference type="Gene3D" id="6.20.10.30">
    <property type="match status" value="1"/>
</dbReference>
<comment type="similarity">
    <text evidence="13 14">Belongs to the NAD-dependent DNA ligase family. LigA subfamily.</text>
</comment>
<dbReference type="Gene3D" id="2.40.50.140">
    <property type="entry name" value="Nucleic acid-binding proteins"/>
    <property type="match status" value="1"/>
</dbReference>
<dbReference type="GO" id="GO:0003911">
    <property type="term" value="F:DNA ligase (NAD+) activity"/>
    <property type="evidence" value="ECO:0007669"/>
    <property type="project" value="UniProtKB-UniRule"/>
</dbReference>
<dbReference type="SMART" id="SM00292">
    <property type="entry name" value="BRCT"/>
    <property type="match status" value="1"/>
</dbReference>
<dbReference type="GO" id="GO:0006260">
    <property type="term" value="P:DNA replication"/>
    <property type="evidence" value="ECO:0007669"/>
    <property type="project" value="UniProtKB-KW"/>
</dbReference>
<keyword evidence="17" id="KW-1185">Reference proteome</keyword>
<dbReference type="CDD" id="cd00114">
    <property type="entry name" value="LIGANc"/>
    <property type="match status" value="1"/>
</dbReference>
<feature type="binding site" evidence="14">
    <location>
        <position position="410"/>
    </location>
    <ligand>
        <name>Zn(2+)</name>
        <dbReference type="ChEBI" id="CHEBI:29105"/>
    </ligand>
</feature>
<dbReference type="InterPro" id="IPR001357">
    <property type="entry name" value="BRCT_dom"/>
</dbReference>
<dbReference type="SUPFAM" id="SSF56091">
    <property type="entry name" value="DNA ligase/mRNA capping enzyme, catalytic domain"/>
    <property type="match status" value="1"/>
</dbReference>
<dbReference type="InterPro" id="IPR004150">
    <property type="entry name" value="NAD_DNA_ligase_OB"/>
</dbReference>
<dbReference type="AlphaFoldDB" id="A0A6N9NL26"/>
<feature type="binding site" evidence="14">
    <location>
        <begin position="34"/>
        <end position="38"/>
    </location>
    <ligand>
        <name>NAD(+)</name>
        <dbReference type="ChEBI" id="CHEBI:57540"/>
    </ligand>
</feature>
<accession>A0A6N9NL26</accession>
<evidence type="ECO:0000313" key="17">
    <source>
        <dbReference type="Proteomes" id="UP000470771"/>
    </source>
</evidence>
<dbReference type="Pfam" id="PF01653">
    <property type="entry name" value="DNA_ligase_aden"/>
    <property type="match status" value="1"/>
</dbReference>
<evidence type="ECO:0000256" key="11">
    <source>
        <dbReference type="ARBA" id="ARBA00023204"/>
    </source>
</evidence>
<feature type="binding site" evidence="14">
    <location>
        <position position="113"/>
    </location>
    <ligand>
        <name>NAD(+)</name>
        <dbReference type="ChEBI" id="CHEBI:57540"/>
    </ligand>
</feature>